<protein>
    <recommendedName>
        <fullName evidence="1">NOL9 C-terminal domain-containing protein</fullName>
    </recommendedName>
</protein>
<keyword evidence="3" id="KW-1185">Reference proteome</keyword>
<dbReference type="AlphaFoldDB" id="A0A9J6DKA3"/>
<dbReference type="Proteomes" id="UP000821866">
    <property type="component" value="Chromosome 7"/>
</dbReference>
<evidence type="ECO:0000313" key="3">
    <source>
        <dbReference type="Proteomes" id="UP000821866"/>
    </source>
</evidence>
<dbReference type="InterPro" id="IPR057570">
    <property type="entry name" value="NOL9_C"/>
</dbReference>
<accession>A0A9J6DKA3</accession>
<reference evidence="2" key="1">
    <citation type="journal article" date="2020" name="Cell">
        <title>Large-Scale Comparative Analyses of Tick Genomes Elucidate Their Genetic Diversity and Vector Capacities.</title>
        <authorList>
            <consortium name="Tick Genome and Microbiome Consortium (TIGMIC)"/>
            <person name="Jia N."/>
            <person name="Wang J."/>
            <person name="Shi W."/>
            <person name="Du L."/>
            <person name="Sun Y."/>
            <person name="Zhan W."/>
            <person name="Jiang J.F."/>
            <person name="Wang Q."/>
            <person name="Zhang B."/>
            <person name="Ji P."/>
            <person name="Bell-Sakyi L."/>
            <person name="Cui X.M."/>
            <person name="Yuan T.T."/>
            <person name="Jiang B.G."/>
            <person name="Yang W.F."/>
            <person name="Lam T.T."/>
            <person name="Chang Q.C."/>
            <person name="Ding S.J."/>
            <person name="Wang X.J."/>
            <person name="Zhu J.G."/>
            <person name="Ruan X.D."/>
            <person name="Zhao L."/>
            <person name="Wei J.T."/>
            <person name="Ye R.Z."/>
            <person name="Que T.C."/>
            <person name="Du C.H."/>
            <person name="Zhou Y.H."/>
            <person name="Cheng J.X."/>
            <person name="Dai P.F."/>
            <person name="Guo W.B."/>
            <person name="Han X.H."/>
            <person name="Huang E.J."/>
            <person name="Li L.F."/>
            <person name="Wei W."/>
            <person name="Gao Y.C."/>
            <person name="Liu J.Z."/>
            <person name="Shao H.Z."/>
            <person name="Wang X."/>
            <person name="Wang C.C."/>
            <person name="Yang T.C."/>
            <person name="Huo Q.B."/>
            <person name="Li W."/>
            <person name="Chen H.Y."/>
            <person name="Chen S.E."/>
            <person name="Zhou L.G."/>
            <person name="Ni X.B."/>
            <person name="Tian J.H."/>
            <person name="Sheng Y."/>
            <person name="Liu T."/>
            <person name="Pan Y.S."/>
            <person name="Xia L.Y."/>
            <person name="Li J."/>
            <person name="Zhao F."/>
            <person name="Cao W.C."/>
        </authorList>
    </citation>
    <scope>NUCLEOTIDE SEQUENCE</scope>
    <source>
        <strain evidence="2">Rmic-2018</strain>
    </source>
</reference>
<sequence>MPPICIDCSGVEAIIRSLRLSSIPGCDQIDPKFLKSTCASSSVILTMIFQQSLDQGCLPTEWKIGKVTPFHKADLPSTLAVWPTLYRLCANVALRIKRFPTAALLKQLPHLMEDTFSAVHHHYGYLCEDKHMLGSMLETENPSYPKFINSCGPYECLGYGLVRAIDPSEKLFYITTPEPSDRLSQVNALVRGDIHLPESLLTAQAQLLQCAWAPYLAKASSEPDPCSDGEEQNDDFRS</sequence>
<name>A0A9J6DKA3_RHIMP</name>
<reference evidence="2" key="2">
    <citation type="submission" date="2021-09" db="EMBL/GenBank/DDBJ databases">
        <authorList>
            <person name="Jia N."/>
            <person name="Wang J."/>
            <person name="Shi W."/>
            <person name="Du L."/>
            <person name="Sun Y."/>
            <person name="Zhan W."/>
            <person name="Jiang J."/>
            <person name="Wang Q."/>
            <person name="Zhang B."/>
            <person name="Ji P."/>
            <person name="Sakyi L.B."/>
            <person name="Cui X."/>
            <person name="Yuan T."/>
            <person name="Jiang B."/>
            <person name="Yang W."/>
            <person name="Lam T.T.-Y."/>
            <person name="Chang Q."/>
            <person name="Ding S."/>
            <person name="Wang X."/>
            <person name="Zhu J."/>
            <person name="Ruan X."/>
            <person name="Zhao L."/>
            <person name="Wei J."/>
            <person name="Que T."/>
            <person name="Du C."/>
            <person name="Cheng J."/>
            <person name="Dai P."/>
            <person name="Han X."/>
            <person name="Huang E."/>
            <person name="Gao Y."/>
            <person name="Liu J."/>
            <person name="Shao H."/>
            <person name="Ye R."/>
            <person name="Li L."/>
            <person name="Wei W."/>
            <person name="Wang X."/>
            <person name="Wang C."/>
            <person name="Huo Q."/>
            <person name="Li W."/>
            <person name="Guo W."/>
            <person name="Chen H."/>
            <person name="Chen S."/>
            <person name="Zhou L."/>
            <person name="Zhou L."/>
            <person name="Ni X."/>
            <person name="Tian J."/>
            <person name="Zhou Y."/>
            <person name="Sheng Y."/>
            <person name="Liu T."/>
            <person name="Pan Y."/>
            <person name="Xia L."/>
            <person name="Li J."/>
            <person name="Zhao F."/>
            <person name="Cao W."/>
        </authorList>
    </citation>
    <scope>NUCLEOTIDE SEQUENCE</scope>
    <source>
        <strain evidence="2">Rmic-2018</strain>
        <tissue evidence="2">Larvae</tissue>
    </source>
</reference>
<evidence type="ECO:0000313" key="2">
    <source>
        <dbReference type="EMBL" id="KAH8022551.1"/>
    </source>
</evidence>
<dbReference type="VEuPathDB" id="VectorBase:LOC119174250"/>
<proteinExistence type="predicted"/>
<dbReference type="EMBL" id="JABSTU010000009">
    <property type="protein sequence ID" value="KAH8022551.1"/>
    <property type="molecule type" value="Genomic_DNA"/>
</dbReference>
<feature type="domain" description="NOL9 C-terminal" evidence="1">
    <location>
        <begin position="152"/>
        <end position="197"/>
    </location>
</feature>
<gene>
    <name evidence="2" type="ORF">HPB51_025263</name>
</gene>
<dbReference type="Pfam" id="PF25467">
    <property type="entry name" value="NOL9_C"/>
    <property type="match status" value="1"/>
</dbReference>
<organism evidence="2 3">
    <name type="scientific">Rhipicephalus microplus</name>
    <name type="common">Cattle tick</name>
    <name type="synonym">Boophilus microplus</name>
    <dbReference type="NCBI Taxonomy" id="6941"/>
    <lineage>
        <taxon>Eukaryota</taxon>
        <taxon>Metazoa</taxon>
        <taxon>Ecdysozoa</taxon>
        <taxon>Arthropoda</taxon>
        <taxon>Chelicerata</taxon>
        <taxon>Arachnida</taxon>
        <taxon>Acari</taxon>
        <taxon>Parasitiformes</taxon>
        <taxon>Ixodida</taxon>
        <taxon>Ixodoidea</taxon>
        <taxon>Ixodidae</taxon>
        <taxon>Rhipicephalinae</taxon>
        <taxon>Rhipicephalus</taxon>
        <taxon>Boophilus</taxon>
    </lineage>
</organism>
<evidence type="ECO:0000259" key="1">
    <source>
        <dbReference type="Pfam" id="PF25467"/>
    </source>
</evidence>
<comment type="caution">
    <text evidence="2">The sequence shown here is derived from an EMBL/GenBank/DDBJ whole genome shotgun (WGS) entry which is preliminary data.</text>
</comment>